<dbReference type="InterPro" id="IPR018338">
    <property type="entry name" value="Carbonic_anhydrase_a-class_CS"/>
</dbReference>
<dbReference type="Proteomes" id="UP000233040">
    <property type="component" value="Unassembled WGS sequence"/>
</dbReference>
<comment type="subcellular location">
    <subcellularLocation>
        <location evidence="2">Secreted</location>
    </subcellularLocation>
</comment>
<dbReference type="InterPro" id="IPR023561">
    <property type="entry name" value="Carbonic_anhydrase_a-class"/>
</dbReference>
<dbReference type="PROSITE" id="PS00162">
    <property type="entry name" value="ALPHA_CA_1"/>
    <property type="match status" value="1"/>
</dbReference>
<dbReference type="OMA" id="PMINNGH"/>
<comment type="cofactor">
    <cofactor evidence="1 12">
        <name>Zn(2+)</name>
        <dbReference type="ChEBI" id="CHEBI:29105"/>
    </cofactor>
</comment>
<evidence type="ECO:0000256" key="10">
    <source>
        <dbReference type="ARBA" id="ARBA00025355"/>
    </source>
</evidence>
<dbReference type="PANTHER" id="PTHR18952:SF110">
    <property type="entry name" value="CARBONIC ANHYDRASE 6"/>
    <property type="match status" value="1"/>
</dbReference>
<dbReference type="PANTHER" id="PTHR18952">
    <property type="entry name" value="CARBONIC ANHYDRASE"/>
    <property type="match status" value="1"/>
</dbReference>
<dbReference type="CTD" id="765"/>
<comment type="catalytic activity">
    <reaction evidence="11 12">
        <text>hydrogencarbonate + H(+) = CO2 + H2O</text>
        <dbReference type="Rhea" id="RHEA:10748"/>
        <dbReference type="ChEBI" id="CHEBI:15377"/>
        <dbReference type="ChEBI" id="CHEBI:15378"/>
        <dbReference type="ChEBI" id="CHEBI:16526"/>
        <dbReference type="ChEBI" id="CHEBI:17544"/>
        <dbReference type="EC" id="4.2.1.1"/>
    </reaction>
</comment>
<evidence type="ECO:0000256" key="1">
    <source>
        <dbReference type="ARBA" id="ARBA00001947"/>
    </source>
</evidence>
<dbReference type="GO" id="GO:0005615">
    <property type="term" value="C:extracellular space"/>
    <property type="evidence" value="ECO:0007669"/>
    <property type="project" value="Ensembl"/>
</dbReference>
<reference evidence="14" key="1">
    <citation type="submission" date="2025-08" db="UniProtKB">
        <authorList>
            <consortium name="Ensembl"/>
        </authorList>
    </citation>
    <scope>IDENTIFICATION</scope>
</reference>
<proteinExistence type="inferred from homology"/>
<dbReference type="STRING" id="9516.ENSCCAP00000016697"/>
<keyword evidence="6 12" id="KW-0862">Zinc</keyword>
<dbReference type="PROSITE" id="PS51144">
    <property type="entry name" value="ALPHA_CA_2"/>
    <property type="match status" value="1"/>
</dbReference>
<gene>
    <name evidence="14" type="primary">CA6</name>
</gene>
<dbReference type="SMART" id="SM01057">
    <property type="entry name" value="Carb_anhydrase"/>
    <property type="match status" value="1"/>
</dbReference>
<evidence type="ECO:0000256" key="6">
    <source>
        <dbReference type="ARBA" id="ARBA00022833"/>
    </source>
</evidence>
<dbReference type="Gene3D" id="3.10.200.10">
    <property type="entry name" value="Alpha carbonic anhydrase"/>
    <property type="match status" value="1"/>
</dbReference>
<evidence type="ECO:0000256" key="5">
    <source>
        <dbReference type="ARBA" id="ARBA00022723"/>
    </source>
</evidence>
<dbReference type="GO" id="GO:0008270">
    <property type="term" value="F:zinc ion binding"/>
    <property type="evidence" value="ECO:0007669"/>
    <property type="project" value="UniProtKB-UniRule"/>
</dbReference>
<accession>A0A2K5QLD2</accession>
<evidence type="ECO:0000256" key="11">
    <source>
        <dbReference type="ARBA" id="ARBA00048348"/>
    </source>
</evidence>
<evidence type="ECO:0000256" key="4">
    <source>
        <dbReference type="ARBA" id="ARBA00022525"/>
    </source>
</evidence>
<dbReference type="GO" id="GO:0001580">
    <property type="term" value="P:detection of chemical stimulus involved in sensory perception of bitter taste"/>
    <property type="evidence" value="ECO:0007669"/>
    <property type="project" value="Ensembl"/>
</dbReference>
<comment type="function">
    <text evidence="10">Reversible hydration of carbon dioxide. Its role in saliva is unknown.</text>
</comment>
<keyword evidence="4" id="KW-0964">Secreted</keyword>
<keyword evidence="7" id="KW-1015">Disulfide bond</keyword>
<evidence type="ECO:0000256" key="12">
    <source>
        <dbReference type="RuleBase" id="RU367011"/>
    </source>
</evidence>
<sequence length="350" mass="39587">MRPEMLSKTGEFITKEAASEPLKEELCQNQSSLQMCSTMRALVPLLSLFLLGGQAQHGSDWTYSEGALDEVHWPKHYPHCGGRRQSPIDLQRTKVRYNPALKGLNLTGYESQAGEFPMVNNGHTVQISLPGTMRITDANGTVYIAQQMHFHWGGASSDISGSEHTVDGIRHVIEIHVVHYNSKYQSYEAAQEAQDGLAVLAAFVEVKDYPENTYYSNFISHLANIKYPGQSTTLTGLDVQDMLPKNLQHYYSYQGSLTTPPCTENVHWFVLADFVKLSMTQVWKLENSLLDHQNKTIQNDYRRTQPLNHRVVESNFVYLPNQGEGHWASQKRPKPRIQPSSTCHAWLRAA</sequence>
<reference evidence="14" key="2">
    <citation type="submission" date="2025-09" db="UniProtKB">
        <authorList>
            <consortium name="Ensembl"/>
        </authorList>
    </citation>
    <scope>IDENTIFICATION</scope>
</reference>
<name>A0A2K5QLD2_CEBIM</name>
<evidence type="ECO:0000259" key="13">
    <source>
        <dbReference type="PROSITE" id="PS51144"/>
    </source>
</evidence>
<dbReference type="InterPro" id="IPR036398">
    <property type="entry name" value="CA_dom_sf"/>
</dbReference>
<dbReference type="Pfam" id="PF00194">
    <property type="entry name" value="Carb_anhydrase"/>
    <property type="match status" value="1"/>
</dbReference>
<evidence type="ECO:0000256" key="3">
    <source>
        <dbReference type="ARBA" id="ARBA00010718"/>
    </source>
</evidence>
<dbReference type="InterPro" id="IPR001148">
    <property type="entry name" value="CA_dom"/>
</dbReference>
<dbReference type="FunFam" id="3.10.200.10:FF:000003">
    <property type="entry name" value="Carbonic anhydrase 12"/>
    <property type="match status" value="1"/>
</dbReference>
<feature type="domain" description="Alpha-carbonic anhydrase" evidence="13">
    <location>
        <begin position="59"/>
        <end position="316"/>
    </location>
</feature>
<evidence type="ECO:0000256" key="8">
    <source>
        <dbReference type="ARBA" id="ARBA00023180"/>
    </source>
</evidence>
<dbReference type="GeneTree" id="ENSGT00940000160409"/>
<evidence type="ECO:0000256" key="9">
    <source>
        <dbReference type="ARBA" id="ARBA00023239"/>
    </source>
</evidence>
<protein>
    <recommendedName>
        <fullName evidence="12">Carbonic anhydrase</fullName>
        <ecNumber evidence="12">4.2.1.1</ecNumber>
    </recommendedName>
</protein>
<evidence type="ECO:0000256" key="2">
    <source>
        <dbReference type="ARBA" id="ARBA00004613"/>
    </source>
</evidence>
<organism evidence="14 15">
    <name type="scientific">Cebus imitator</name>
    <name type="common">Panamanian white-faced capuchin</name>
    <name type="synonym">Cebus capucinus imitator</name>
    <dbReference type="NCBI Taxonomy" id="2715852"/>
    <lineage>
        <taxon>Eukaryota</taxon>
        <taxon>Metazoa</taxon>
        <taxon>Chordata</taxon>
        <taxon>Craniata</taxon>
        <taxon>Vertebrata</taxon>
        <taxon>Euteleostomi</taxon>
        <taxon>Mammalia</taxon>
        <taxon>Eutheria</taxon>
        <taxon>Euarchontoglires</taxon>
        <taxon>Primates</taxon>
        <taxon>Haplorrhini</taxon>
        <taxon>Platyrrhini</taxon>
        <taxon>Cebidae</taxon>
        <taxon>Cebinae</taxon>
        <taxon>Cebus</taxon>
    </lineage>
</organism>
<keyword evidence="15" id="KW-1185">Reference proteome</keyword>
<keyword evidence="9 12" id="KW-0456">Lyase</keyword>
<keyword evidence="8" id="KW-0325">Glycoprotein</keyword>
<dbReference type="CDD" id="cd03125">
    <property type="entry name" value="alpha_CA_VI"/>
    <property type="match status" value="1"/>
</dbReference>
<comment type="similarity">
    <text evidence="3 12">Belongs to the alpha-carbonic anhydrase family.</text>
</comment>
<evidence type="ECO:0000256" key="7">
    <source>
        <dbReference type="ARBA" id="ARBA00023157"/>
    </source>
</evidence>
<dbReference type="EC" id="4.2.1.1" evidence="12"/>
<dbReference type="GO" id="GO:0004089">
    <property type="term" value="F:carbonate dehydratase activity"/>
    <property type="evidence" value="ECO:0007669"/>
    <property type="project" value="UniProtKB-UniRule"/>
</dbReference>
<keyword evidence="5 12" id="KW-0479">Metal-binding</keyword>
<evidence type="ECO:0000313" key="15">
    <source>
        <dbReference type="Proteomes" id="UP000233040"/>
    </source>
</evidence>
<dbReference type="Ensembl" id="ENSCCAT00000034149.1">
    <property type="protein sequence ID" value="ENSCCAP00000016697.1"/>
    <property type="gene ID" value="ENSCCAG00000026131.1"/>
</dbReference>
<dbReference type="AlphaFoldDB" id="A0A2K5QLD2"/>
<dbReference type="SUPFAM" id="SSF51069">
    <property type="entry name" value="Carbonic anhydrase"/>
    <property type="match status" value="1"/>
</dbReference>
<evidence type="ECO:0000313" key="14">
    <source>
        <dbReference type="Ensembl" id="ENSCCAP00000016697.1"/>
    </source>
</evidence>
<dbReference type="GeneID" id="108285890"/>
<dbReference type="RefSeq" id="XP_037585415.1">
    <property type="nucleotide sequence ID" value="XM_037729487.1"/>
</dbReference>